<dbReference type="Pfam" id="PF02861">
    <property type="entry name" value="Clp_N"/>
    <property type="match status" value="1"/>
</dbReference>
<dbReference type="AlphaFoldDB" id="A0A0G1IH67"/>
<dbReference type="Gene3D" id="1.10.1780.10">
    <property type="entry name" value="Clp, N-terminal domain"/>
    <property type="match status" value="1"/>
</dbReference>
<name>A0A0G1IH67_9BACT</name>
<feature type="domain" description="Clp R" evidence="2">
    <location>
        <begin position="4"/>
        <end position="110"/>
    </location>
</feature>
<comment type="caution">
    <text evidence="3">The sequence shown here is derived from an EMBL/GenBank/DDBJ whole genome shotgun (WGS) entry which is preliminary data.</text>
</comment>
<evidence type="ECO:0000256" key="1">
    <source>
        <dbReference type="PROSITE-ProRule" id="PRU01251"/>
    </source>
</evidence>
<accession>A0A0G1IH67</accession>
<evidence type="ECO:0000259" key="2">
    <source>
        <dbReference type="PROSITE" id="PS51903"/>
    </source>
</evidence>
<proteinExistence type="predicted"/>
<feature type="non-terminal residue" evidence="3">
    <location>
        <position position="110"/>
    </location>
</feature>
<dbReference type="InterPro" id="IPR004176">
    <property type="entry name" value="Clp_R_N"/>
</dbReference>
<dbReference type="Proteomes" id="UP000033831">
    <property type="component" value="Unassembled WGS sequence"/>
</dbReference>
<dbReference type="EMBL" id="LCGX01000034">
    <property type="protein sequence ID" value="KKT22539.1"/>
    <property type="molecule type" value="Genomic_DNA"/>
</dbReference>
<dbReference type="InterPro" id="IPR036628">
    <property type="entry name" value="Clp_N_dom_sf"/>
</dbReference>
<keyword evidence="1" id="KW-0677">Repeat</keyword>
<dbReference type="SUPFAM" id="SSF81923">
    <property type="entry name" value="Double Clp-N motif"/>
    <property type="match status" value="1"/>
</dbReference>
<sequence length="110" mass="12398">MPPLNRFTTKAKDAIKKAHELAIERGMNHVSSLHLLAALLLQEESMVNSILDKLEVDTMLLTDSVLELIELPESRSTLSPSYQIYLNPDLAQVIEQSVKLAEYMKDDFVS</sequence>
<organism evidence="3 4">
    <name type="scientific">Candidatus Nomurabacteria bacterium GW2011_GWF2_43_8</name>
    <dbReference type="NCBI Taxonomy" id="1618779"/>
    <lineage>
        <taxon>Bacteria</taxon>
        <taxon>Candidatus Nomuraibacteriota</taxon>
    </lineage>
</organism>
<gene>
    <name evidence="3" type="ORF">UW07_C0034G0009</name>
</gene>
<dbReference type="PROSITE" id="PS51903">
    <property type="entry name" value="CLP_R"/>
    <property type="match status" value="1"/>
</dbReference>
<protein>
    <submittedName>
        <fullName evidence="3">ATP-dependent chaperone ClpB</fullName>
    </submittedName>
</protein>
<reference evidence="3 4" key="1">
    <citation type="journal article" date="2015" name="Nature">
        <title>rRNA introns, odd ribosomes, and small enigmatic genomes across a large radiation of phyla.</title>
        <authorList>
            <person name="Brown C.T."/>
            <person name="Hug L.A."/>
            <person name="Thomas B.C."/>
            <person name="Sharon I."/>
            <person name="Castelle C.J."/>
            <person name="Singh A."/>
            <person name="Wilkins M.J."/>
            <person name="Williams K.H."/>
            <person name="Banfield J.F."/>
        </authorList>
    </citation>
    <scope>NUCLEOTIDE SEQUENCE [LARGE SCALE GENOMIC DNA]</scope>
</reference>
<evidence type="ECO:0000313" key="4">
    <source>
        <dbReference type="Proteomes" id="UP000033831"/>
    </source>
</evidence>
<evidence type="ECO:0000313" key="3">
    <source>
        <dbReference type="EMBL" id="KKT22539.1"/>
    </source>
</evidence>